<protein>
    <recommendedName>
        <fullName evidence="3">DUF72 domain-containing protein</fullName>
    </recommendedName>
</protein>
<dbReference type="PANTHER" id="PTHR30348:SF14">
    <property type="entry name" value="BLR8050 PROTEIN"/>
    <property type="match status" value="1"/>
</dbReference>
<reference evidence="1 2" key="1">
    <citation type="submission" date="2019-09" db="EMBL/GenBank/DDBJ databases">
        <authorList>
            <person name="Chandra G."/>
            <person name="Truman W A."/>
        </authorList>
    </citation>
    <scope>NUCLEOTIDE SEQUENCE [LARGE SCALE GENOMIC DNA]</scope>
    <source>
        <strain evidence="1">PS833</strain>
    </source>
</reference>
<dbReference type="PANTHER" id="PTHR30348">
    <property type="entry name" value="UNCHARACTERIZED PROTEIN YECE"/>
    <property type="match status" value="1"/>
</dbReference>
<dbReference type="RefSeq" id="WP_150799447.1">
    <property type="nucleotide sequence ID" value="NZ_CABVHU010000010.1"/>
</dbReference>
<evidence type="ECO:0000313" key="2">
    <source>
        <dbReference type="Proteomes" id="UP000409037"/>
    </source>
</evidence>
<dbReference type="EMBL" id="CABVHU010000010">
    <property type="protein sequence ID" value="VVO19085.1"/>
    <property type="molecule type" value="Genomic_DNA"/>
</dbReference>
<dbReference type="OrthoDB" id="9780310at2"/>
<gene>
    <name evidence="1" type="ORF">PS833_04053</name>
</gene>
<sequence length="273" mass="30324">MNKSISASDLGIHLNRGGALLNQANQVPLVYVGCAGWSLPREHWPTFPEHGTHLQRYASQLTAVEINSSFYRPHRSHTYWRWAQSVPASFRFSVKVPKLITHVQRLQGCELLLDEFLSQCTALGDALGCLLVQLPPSLVYDERIAAAFFQALRQRYAGAVVLEPRHASWLDADALLVELRIGRVAADPSPITGGDMPGGWSGIQYWRWHGSPRIYHSDYDRGRLESLARQVQNPAQAGTTRWCIFDNTASGFALANALTLQALLGLEAKLPGR</sequence>
<dbReference type="Proteomes" id="UP000409037">
    <property type="component" value="Unassembled WGS sequence"/>
</dbReference>
<evidence type="ECO:0000313" key="1">
    <source>
        <dbReference type="EMBL" id="VVO19085.1"/>
    </source>
</evidence>
<name>A0A5E7DZZ7_PSEFL</name>
<dbReference type="Pfam" id="PF01904">
    <property type="entry name" value="DUF72"/>
    <property type="match status" value="1"/>
</dbReference>
<dbReference type="InterPro" id="IPR002763">
    <property type="entry name" value="DUF72"/>
</dbReference>
<proteinExistence type="predicted"/>
<dbReference type="SUPFAM" id="SSF117396">
    <property type="entry name" value="TM1631-like"/>
    <property type="match status" value="1"/>
</dbReference>
<dbReference type="InterPro" id="IPR036520">
    <property type="entry name" value="UPF0759_sf"/>
</dbReference>
<dbReference type="Gene3D" id="3.20.20.410">
    <property type="entry name" value="Protein of unknown function UPF0759"/>
    <property type="match status" value="1"/>
</dbReference>
<accession>A0A5E7DZZ7</accession>
<organism evidence="1 2">
    <name type="scientific">Pseudomonas fluorescens</name>
    <dbReference type="NCBI Taxonomy" id="294"/>
    <lineage>
        <taxon>Bacteria</taxon>
        <taxon>Pseudomonadati</taxon>
        <taxon>Pseudomonadota</taxon>
        <taxon>Gammaproteobacteria</taxon>
        <taxon>Pseudomonadales</taxon>
        <taxon>Pseudomonadaceae</taxon>
        <taxon>Pseudomonas</taxon>
    </lineage>
</organism>
<evidence type="ECO:0008006" key="3">
    <source>
        <dbReference type="Google" id="ProtNLM"/>
    </source>
</evidence>
<dbReference type="AlphaFoldDB" id="A0A5E7DZZ7"/>